<dbReference type="SMART" id="SM00612">
    <property type="entry name" value="Kelch"/>
    <property type="match status" value="6"/>
</dbReference>
<sequence length="715" mass="79344">MGRGRKTETINVNGKEKGERKWTWNCSVTARNLRKSDLAGVIFGCKHGTIKDCLKEYLFGLPAPHISYVKNIDPGLPLFLFNYSDRKLHGIFEAASHGKLNINPNGWTTDGSDTPYPAQVRVRIRMECQPVLEDHFGPIISNNYYAPKLFWFELDRDQTSKLISMFSSVPITSIKKGVKTHWLNTSGSYPNKTNTECCSSWDAPGLGEENWVSETVLVGDNAEKNEDGVGLVEPNNWPSFAAAAGGVQPYQQRKWSSLFKDSTTSDDQKGIEDITALTQELSHPFDALVDEDGEEVIDDEHAHFKPSDECTSSSASTKENISKHSECEDSMVDGTISDNIYSPQAAFALEMELSGGVQSVVAKVIDLSIISGEGSHRADSHLKQAKKICSMQMDLVESKLQIRALKDRLNLLESGSSDEQEELELTNEPVKNLDDSILITGGFDGSLWLSSLDCYHPSRDVLESLCPMNLVRSHASAAKLNGEIYVFGGVYDNWCYDIVESYNPVKNLWTIRPSLGQRKRNLAGISYNDKIFAIGGGNGVESLSEVEMFDLDVGRWIPSRSLLQKRFAPAAAEINGAIYVAGGFDGQYCLKSVERFDPREYSWRRLQSMSTMRRCHSLAVLNEKLYAIGGFDGEKMVSTAEVFDPRKSSWMMEESMRESRGYSNAVVIGDAIYVIGGLSNGEQILDTVECYKQGVGWHAINSKAIGKRAFFSALS</sequence>
<accession>A0ABM4AGH1</accession>
<dbReference type="InterPro" id="IPR015915">
    <property type="entry name" value="Kelch-typ_b-propeller"/>
</dbReference>
<dbReference type="SUPFAM" id="SSF117281">
    <property type="entry name" value="Kelch motif"/>
    <property type="match status" value="1"/>
</dbReference>
<evidence type="ECO:0000313" key="3">
    <source>
        <dbReference type="Proteomes" id="UP001652623"/>
    </source>
</evidence>
<dbReference type="GeneID" id="107413921"/>
<dbReference type="Pfam" id="PF10539">
    <property type="entry name" value="Dev_Cell_Death"/>
    <property type="match status" value="1"/>
</dbReference>
<dbReference type="SMART" id="SM00767">
    <property type="entry name" value="DCD"/>
    <property type="match status" value="1"/>
</dbReference>
<evidence type="ECO:0000259" key="2">
    <source>
        <dbReference type="PROSITE" id="PS51222"/>
    </source>
</evidence>
<proteinExistence type="predicted"/>
<protein>
    <submittedName>
        <fullName evidence="4">Uncharacterized protein LOC107413921</fullName>
    </submittedName>
</protein>
<gene>
    <name evidence="4" type="primary">LOC107413921</name>
</gene>
<name>A0ABM4AGH1_ZIZJJ</name>
<dbReference type="PROSITE" id="PS51222">
    <property type="entry name" value="DCD"/>
    <property type="match status" value="1"/>
</dbReference>
<keyword evidence="3" id="KW-1185">Reference proteome</keyword>
<feature type="compositionally biased region" description="Polar residues" evidence="1">
    <location>
        <begin position="309"/>
        <end position="319"/>
    </location>
</feature>
<feature type="domain" description="DCD" evidence="2">
    <location>
        <begin position="36"/>
        <end position="168"/>
    </location>
</feature>
<dbReference type="PANTHER" id="PTHR46034:SF23">
    <property type="entry name" value="DCD (DEVELOPMENT AND CELL DEATH) DOMAIN PROTEIN"/>
    <property type="match status" value="1"/>
</dbReference>
<dbReference type="Gene3D" id="2.120.10.80">
    <property type="entry name" value="Kelch-type beta propeller"/>
    <property type="match status" value="2"/>
</dbReference>
<dbReference type="InterPro" id="IPR013989">
    <property type="entry name" value="Dev_and_cell_death_domain"/>
</dbReference>
<dbReference type="InterPro" id="IPR006652">
    <property type="entry name" value="Kelch_1"/>
</dbReference>
<reference evidence="4" key="1">
    <citation type="submission" date="2025-08" db="UniProtKB">
        <authorList>
            <consortium name="RefSeq"/>
        </authorList>
    </citation>
    <scope>IDENTIFICATION</scope>
    <source>
        <tissue evidence="4">Seedling</tissue>
    </source>
</reference>
<dbReference type="Proteomes" id="UP001652623">
    <property type="component" value="Chromosome 8"/>
</dbReference>
<evidence type="ECO:0000256" key="1">
    <source>
        <dbReference type="SAM" id="MobiDB-lite"/>
    </source>
</evidence>
<organism evidence="3 4">
    <name type="scientific">Ziziphus jujuba</name>
    <name type="common">Chinese jujube</name>
    <name type="synonym">Ziziphus sativa</name>
    <dbReference type="NCBI Taxonomy" id="326968"/>
    <lineage>
        <taxon>Eukaryota</taxon>
        <taxon>Viridiplantae</taxon>
        <taxon>Streptophyta</taxon>
        <taxon>Embryophyta</taxon>
        <taxon>Tracheophyta</taxon>
        <taxon>Spermatophyta</taxon>
        <taxon>Magnoliopsida</taxon>
        <taxon>eudicotyledons</taxon>
        <taxon>Gunneridae</taxon>
        <taxon>Pentapetalae</taxon>
        <taxon>rosids</taxon>
        <taxon>fabids</taxon>
        <taxon>Rosales</taxon>
        <taxon>Rhamnaceae</taxon>
        <taxon>Paliureae</taxon>
        <taxon>Ziziphus</taxon>
    </lineage>
</organism>
<dbReference type="RefSeq" id="XP_060675831.1">
    <property type="nucleotide sequence ID" value="XM_060819848.1"/>
</dbReference>
<evidence type="ECO:0000313" key="4">
    <source>
        <dbReference type="RefSeq" id="XP_060675831.1"/>
    </source>
</evidence>
<dbReference type="PANTHER" id="PTHR46034">
    <property type="match status" value="1"/>
</dbReference>
<dbReference type="InterPro" id="IPR044832">
    <property type="entry name" value="NRP-like"/>
</dbReference>
<dbReference type="Pfam" id="PF24681">
    <property type="entry name" value="Kelch_KLHDC2_KLHL20_DRC7"/>
    <property type="match status" value="1"/>
</dbReference>
<feature type="region of interest" description="Disordered" evidence="1">
    <location>
        <begin position="304"/>
        <end position="326"/>
    </location>
</feature>